<evidence type="ECO:0000256" key="9">
    <source>
        <dbReference type="ARBA" id="ARBA00023136"/>
    </source>
</evidence>
<dbReference type="GO" id="GO:0005886">
    <property type="term" value="C:plasma membrane"/>
    <property type="evidence" value="ECO:0007669"/>
    <property type="project" value="UniProtKB-SubCell"/>
</dbReference>
<evidence type="ECO:0000256" key="6">
    <source>
        <dbReference type="ARBA" id="ARBA00022741"/>
    </source>
</evidence>
<dbReference type="InterPro" id="IPR017871">
    <property type="entry name" value="ABC_transporter-like_CS"/>
</dbReference>
<keyword evidence="9" id="KW-0472">Membrane</keyword>
<dbReference type="SUPFAM" id="SSF52540">
    <property type="entry name" value="P-loop containing nucleoside triphosphate hydrolases"/>
    <property type="match status" value="1"/>
</dbReference>
<keyword evidence="10" id="KW-0046">Antibiotic resistance</keyword>
<dbReference type="GO" id="GO:0016887">
    <property type="term" value="F:ATP hydrolysis activity"/>
    <property type="evidence" value="ECO:0007669"/>
    <property type="project" value="InterPro"/>
</dbReference>
<dbReference type="GO" id="GO:0022857">
    <property type="term" value="F:transmembrane transporter activity"/>
    <property type="evidence" value="ECO:0007669"/>
    <property type="project" value="TreeGrafter"/>
</dbReference>
<keyword evidence="13" id="KW-0378">Hydrolase</keyword>
<dbReference type="PANTHER" id="PTHR30572">
    <property type="entry name" value="MEMBRANE COMPONENT OF TRANSPORTER-RELATED"/>
    <property type="match status" value="1"/>
</dbReference>
<dbReference type="InterPro" id="IPR050250">
    <property type="entry name" value="Macrolide_Exporter_MacB"/>
</dbReference>
<evidence type="ECO:0000256" key="7">
    <source>
        <dbReference type="ARBA" id="ARBA00022840"/>
    </source>
</evidence>
<evidence type="ECO:0000256" key="11">
    <source>
        <dbReference type="ARBA" id="ARBA00038076"/>
    </source>
</evidence>
<evidence type="ECO:0000256" key="12">
    <source>
        <dbReference type="ARBA" id="ARBA00038388"/>
    </source>
</evidence>
<dbReference type="Proteomes" id="UP000250671">
    <property type="component" value="Unassembled WGS sequence"/>
</dbReference>
<dbReference type="PROSITE" id="PS50893">
    <property type="entry name" value="ABC_TRANSPORTER_2"/>
    <property type="match status" value="1"/>
</dbReference>
<dbReference type="EMBL" id="UCZA01000051">
    <property type="protein sequence ID" value="SQP89455.1"/>
    <property type="molecule type" value="Genomic_DNA"/>
</dbReference>
<dbReference type="PROSITE" id="PS00211">
    <property type="entry name" value="ABC_TRANSPORTER_1"/>
    <property type="match status" value="1"/>
</dbReference>
<evidence type="ECO:0000256" key="8">
    <source>
        <dbReference type="ARBA" id="ARBA00022989"/>
    </source>
</evidence>
<evidence type="ECO:0000256" key="3">
    <source>
        <dbReference type="ARBA" id="ARBA00022475"/>
    </source>
</evidence>
<gene>
    <name evidence="13" type="primary">macB_2</name>
    <name evidence="13" type="ORF">SAMEA3752557_05245</name>
</gene>
<evidence type="ECO:0000256" key="2">
    <source>
        <dbReference type="ARBA" id="ARBA00022448"/>
    </source>
</evidence>
<keyword evidence="5" id="KW-0812">Transmembrane</keyword>
<reference evidence="13 14" key="1">
    <citation type="submission" date="2018-06" db="EMBL/GenBank/DDBJ databases">
        <authorList>
            <consortium name="Pathogen Informatics"/>
            <person name="Doyle S."/>
        </authorList>
    </citation>
    <scope>NUCLEOTIDE SEQUENCE [LARGE SCALE GENOMIC DNA]</scope>
    <source>
        <strain evidence="13 14">VREC0535</strain>
    </source>
</reference>
<dbReference type="Pfam" id="PF12704">
    <property type="entry name" value="MacB_PCD"/>
    <property type="match status" value="1"/>
</dbReference>
<dbReference type="GO" id="GO:0046677">
    <property type="term" value="P:response to antibiotic"/>
    <property type="evidence" value="ECO:0007669"/>
    <property type="project" value="UniProtKB-KW"/>
</dbReference>
<keyword evidence="4" id="KW-0997">Cell inner membrane</keyword>
<comment type="subcellular location">
    <subcellularLocation>
        <location evidence="1">Cell inner membrane</location>
        <topology evidence="1">Multi-pass membrane protein</topology>
    </subcellularLocation>
</comment>
<proteinExistence type="inferred from homology"/>
<dbReference type="Pfam" id="PF00005">
    <property type="entry name" value="ABC_tran"/>
    <property type="match status" value="1"/>
</dbReference>
<dbReference type="GO" id="GO:0005524">
    <property type="term" value="F:ATP binding"/>
    <property type="evidence" value="ECO:0007669"/>
    <property type="project" value="UniProtKB-KW"/>
</dbReference>
<dbReference type="Pfam" id="PF02687">
    <property type="entry name" value="FtsX"/>
    <property type="match status" value="1"/>
</dbReference>
<sequence>MASKKAILFYLSQVIIMKFDPVIKLSKIDYHYKTDNTPHKVLTDFSLSINKGEFVVIVGQSGAGKSSLLNIIGCLDIPQSGIVNIQGYDIKSLSSDQLSSVRGKHIGFIFQRYHLMSNLTVFENIIIPTLYSDRDYEEVKERVDKITSLLDINDKLHWYPSQLSGGQQQRVSIARALINDAEIIIADEPTGALDEINSSELIKILRELNSSGKTIVMVTHDINIAKNVATRLIKLEKGVIIYDKKNTPADEVHNQKDFSLPHYSKKNNDVFTKNLLKISLRSLSSNLLRSFLTMIGIIIGISSVIICASIGEGSKQQVLENISNLGKSIVEIKNLNNQGEYSKNIHKKLSLTDVESLKRLPWIAQATPVVHGSDYVSYGNKKLPAEVTAVYPDFFSVRGISLLNGRLFLKNDVDDSLPIAIIDIDMERELFSTNDSAIGKYIYISSIPFKIIGVAKLPGIKNNNNQFKLWLPYSSYISRVTGYRQPDSIYISFITEENHEKNLKYTADVLTQTHGGKDFTIWSDQSLSKTLRETSDSLSLLITLIASISLIVGGIGLMNVMLSSVNERIYEIGIRKAVGARSKDIMLQFILETTLICIIGAGIAICISLGTQYVIPYLYDSVRMVTSGTIIFLSCFFSILIGLCAGVFPAVKASRIHPSLALVKQ</sequence>
<dbReference type="InterPro" id="IPR027417">
    <property type="entry name" value="P-loop_NTPase"/>
</dbReference>
<dbReference type="InterPro" id="IPR017911">
    <property type="entry name" value="MacB-like_ATP-bd"/>
</dbReference>
<protein>
    <submittedName>
        <fullName evidence="13">Macrolide transporter ATP-binding /permease</fullName>
        <ecNumber evidence="13">3.6.3.-</ecNumber>
    </submittedName>
</protein>
<dbReference type="InterPro" id="IPR003593">
    <property type="entry name" value="AAA+_ATPase"/>
</dbReference>
<dbReference type="InterPro" id="IPR025857">
    <property type="entry name" value="MacB_PCD"/>
</dbReference>
<dbReference type="CDD" id="cd03255">
    <property type="entry name" value="ABC_MJ0796_LolCDE_FtsE"/>
    <property type="match status" value="1"/>
</dbReference>
<name>A0A2X7I026_ECOLX</name>
<dbReference type="InterPro" id="IPR003838">
    <property type="entry name" value="ABC3_permease_C"/>
</dbReference>
<evidence type="ECO:0000313" key="14">
    <source>
        <dbReference type="Proteomes" id="UP000250671"/>
    </source>
</evidence>
<dbReference type="AlphaFoldDB" id="A0A2X7I026"/>
<evidence type="ECO:0000256" key="10">
    <source>
        <dbReference type="ARBA" id="ARBA00023251"/>
    </source>
</evidence>
<accession>A0A2X7I026</accession>
<dbReference type="Gene3D" id="3.40.50.300">
    <property type="entry name" value="P-loop containing nucleotide triphosphate hydrolases"/>
    <property type="match status" value="1"/>
</dbReference>
<evidence type="ECO:0000256" key="1">
    <source>
        <dbReference type="ARBA" id="ARBA00004429"/>
    </source>
</evidence>
<dbReference type="FunFam" id="3.40.50.300:FF:000032">
    <property type="entry name" value="Export ABC transporter ATP-binding protein"/>
    <property type="match status" value="1"/>
</dbReference>
<dbReference type="GO" id="GO:1902495">
    <property type="term" value="C:transmembrane transporter complex"/>
    <property type="evidence" value="ECO:0007669"/>
    <property type="project" value="UniProtKB-ARBA"/>
</dbReference>
<dbReference type="PANTHER" id="PTHR30572:SF4">
    <property type="entry name" value="ABC TRANSPORTER PERMEASE YTRF"/>
    <property type="match status" value="1"/>
</dbReference>
<dbReference type="InterPro" id="IPR003439">
    <property type="entry name" value="ABC_transporter-like_ATP-bd"/>
</dbReference>
<comment type="similarity">
    <text evidence="12">Belongs to the ABC transporter superfamily. Macrolide exporter (TC 3.A.1.122) family.</text>
</comment>
<keyword evidence="8" id="KW-1133">Transmembrane helix</keyword>
<organism evidence="13 14">
    <name type="scientific">Escherichia coli</name>
    <dbReference type="NCBI Taxonomy" id="562"/>
    <lineage>
        <taxon>Bacteria</taxon>
        <taxon>Pseudomonadati</taxon>
        <taxon>Pseudomonadota</taxon>
        <taxon>Gammaproteobacteria</taxon>
        <taxon>Enterobacterales</taxon>
        <taxon>Enterobacteriaceae</taxon>
        <taxon>Escherichia</taxon>
    </lineage>
</organism>
<dbReference type="EC" id="3.6.3.-" evidence="13"/>
<keyword evidence="3" id="KW-1003">Cell membrane</keyword>
<evidence type="ECO:0000256" key="4">
    <source>
        <dbReference type="ARBA" id="ARBA00022519"/>
    </source>
</evidence>
<keyword evidence="7 13" id="KW-0067">ATP-binding</keyword>
<evidence type="ECO:0000256" key="5">
    <source>
        <dbReference type="ARBA" id="ARBA00022692"/>
    </source>
</evidence>
<keyword evidence="2" id="KW-0813">Transport</keyword>
<keyword evidence="6" id="KW-0547">Nucleotide-binding</keyword>
<evidence type="ECO:0000313" key="13">
    <source>
        <dbReference type="EMBL" id="SQP89455.1"/>
    </source>
</evidence>
<comment type="similarity">
    <text evidence="11">Belongs to the ABC-4 integral membrane protein family.</text>
</comment>
<dbReference type="SMART" id="SM00382">
    <property type="entry name" value="AAA"/>
    <property type="match status" value="1"/>
</dbReference>